<dbReference type="HAMAP" id="MF_00187">
    <property type="entry name" value="FdhD"/>
    <property type="match status" value="1"/>
</dbReference>
<dbReference type="RefSeq" id="WP_237050487.1">
    <property type="nucleotide sequence ID" value="NZ_CP016617.1"/>
</dbReference>
<dbReference type="GO" id="GO:0005737">
    <property type="term" value="C:cytoplasm"/>
    <property type="evidence" value="ECO:0007669"/>
    <property type="project" value="UniProtKB-SubCell"/>
</dbReference>
<dbReference type="Gene3D" id="3.40.140.10">
    <property type="entry name" value="Cytidine Deaminase, domain 2"/>
    <property type="match status" value="1"/>
</dbReference>
<proteinExistence type="inferred from homology"/>
<reference evidence="4" key="1">
    <citation type="submission" date="2016-07" db="EMBL/GenBank/DDBJ databases">
        <title>Microvirga ossetica sp. nov. a new species of rhizobia isolated from root nodules of the legume species Vicia alpestris Steven originated from North Ossetia region in the Caucasus.</title>
        <authorList>
            <person name="Safronova V.I."/>
            <person name="Kuznetsova I.G."/>
            <person name="Sazanova A.L."/>
            <person name="Belimov A."/>
            <person name="Andronov E."/>
            <person name="Osledkin Y.S."/>
            <person name="Onishchuk O.P."/>
            <person name="Kurchak O.N."/>
            <person name="Shaposhnikov A.I."/>
            <person name="Willems A."/>
            <person name="Tikhonovich I.A."/>
        </authorList>
    </citation>
    <scope>NUCLEOTIDE SEQUENCE [LARGE SCALE GENOMIC DNA]</scope>
    <source>
        <strain evidence="4">V5/3M</strain>
        <plasmid evidence="4">unnamed1</plasmid>
    </source>
</reference>
<feature type="active site" description="Cysteine persulfide intermediate" evidence="3">
    <location>
        <position position="119"/>
    </location>
</feature>
<dbReference type="PANTHER" id="PTHR30592">
    <property type="entry name" value="FORMATE DEHYDROGENASE"/>
    <property type="match status" value="1"/>
</dbReference>
<geneLocation type="plasmid" evidence="4">
    <name>unnamed1</name>
</geneLocation>
<organism evidence="4">
    <name type="scientific">Microvirga ossetica</name>
    <dbReference type="NCBI Taxonomy" id="1882682"/>
    <lineage>
        <taxon>Bacteria</taxon>
        <taxon>Pseudomonadati</taxon>
        <taxon>Pseudomonadota</taxon>
        <taxon>Alphaproteobacteria</taxon>
        <taxon>Hyphomicrobiales</taxon>
        <taxon>Methylobacteriaceae</taxon>
        <taxon>Microvirga</taxon>
    </lineage>
</organism>
<dbReference type="GO" id="GO:0006777">
    <property type="term" value="P:Mo-molybdopterin cofactor biosynthetic process"/>
    <property type="evidence" value="ECO:0007669"/>
    <property type="project" value="UniProtKB-UniRule"/>
</dbReference>
<comment type="function">
    <text evidence="3">Required for formate dehydrogenase (FDH) activity. Acts as a sulfur carrier protein that transfers sulfur from IscS to the molybdenum cofactor prior to its insertion into FDH.</text>
</comment>
<keyword evidence="2 3" id="KW-0501">Molybdenum cofactor biosynthesis</keyword>
<dbReference type="AlphaFoldDB" id="A0A1B2ETC6"/>
<sequence>MLLSEDNPHFLEAVDAPATVLRFGRGEPIRGLRVIPSEVPVNFVYGGIPFAVMMASPSDLDDFTVGFSLTEGVIQAPDDIRGIRIEPEEKGLRVAVDLVPDRLHEHLARRRVLSGRTGCGLCGIDDLDALPQARLLSGPAPSVSLRAIRAALAALDSKQVLNQRTHAVHGAAWADMNGTLVCVREDVGRHNALDKLIGALCRAGTKPDGGFVIVTSRCSFELVEKVAVFGARTLIAISAPTSLALERARRLDMTLIAIARHDSVTVFHGLEHIHSEDGLT</sequence>
<protein>
    <recommendedName>
        <fullName evidence="3">Sulfur carrier protein FdhD</fullName>
    </recommendedName>
</protein>
<dbReference type="GO" id="GO:0097163">
    <property type="term" value="F:sulfur carrier activity"/>
    <property type="evidence" value="ECO:0007669"/>
    <property type="project" value="UniProtKB-UniRule"/>
</dbReference>
<dbReference type="PIRSF" id="PIRSF015626">
    <property type="entry name" value="FdhD"/>
    <property type="match status" value="1"/>
</dbReference>
<comment type="caution">
    <text evidence="3">Lacks conserved residue(s) required for the propagation of feature annotation.</text>
</comment>
<evidence type="ECO:0000313" key="4">
    <source>
        <dbReference type="EMBL" id="ANY83238.1"/>
    </source>
</evidence>
<dbReference type="Pfam" id="PF02634">
    <property type="entry name" value="FdhD-NarQ"/>
    <property type="match status" value="1"/>
</dbReference>
<dbReference type="KEGG" id="moc:BB934_29615"/>
<dbReference type="EMBL" id="CP016617">
    <property type="protein sequence ID" value="ANY83238.1"/>
    <property type="molecule type" value="Genomic_DNA"/>
</dbReference>
<dbReference type="SUPFAM" id="SSF53927">
    <property type="entry name" value="Cytidine deaminase-like"/>
    <property type="match status" value="1"/>
</dbReference>
<gene>
    <name evidence="3" type="primary">fdhD</name>
    <name evidence="4" type="ORF">BB934_29615</name>
</gene>
<dbReference type="Gene3D" id="3.10.20.10">
    <property type="match status" value="1"/>
</dbReference>
<accession>A0A1B2ETC6</accession>
<comment type="subcellular location">
    <subcellularLocation>
        <location evidence="3">Cytoplasm</location>
    </subcellularLocation>
</comment>
<evidence type="ECO:0000256" key="3">
    <source>
        <dbReference type="HAMAP-Rule" id="MF_00187"/>
    </source>
</evidence>
<evidence type="ECO:0000256" key="1">
    <source>
        <dbReference type="ARBA" id="ARBA00022490"/>
    </source>
</evidence>
<evidence type="ECO:0000256" key="2">
    <source>
        <dbReference type="ARBA" id="ARBA00023150"/>
    </source>
</evidence>
<keyword evidence="4" id="KW-0614">Plasmid</keyword>
<dbReference type="NCBIfam" id="TIGR00129">
    <property type="entry name" value="fdhD_narQ"/>
    <property type="match status" value="1"/>
</dbReference>
<dbReference type="InterPro" id="IPR003786">
    <property type="entry name" value="FdhD"/>
</dbReference>
<dbReference type="GO" id="GO:0016783">
    <property type="term" value="F:sulfurtransferase activity"/>
    <property type="evidence" value="ECO:0007669"/>
    <property type="project" value="InterPro"/>
</dbReference>
<dbReference type="PANTHER" id="PTHR30592:SF1">
    <property type="entry name" value="SULFUR CARRIER PROTEIN FDHD"/>
    <property type="match status" value="1"/>
</dbReference>
<dbReference type="InterPro" id="IPR016193">
    <property type="entry name" value="Cytidine_deaminase-like"/>
</dbReference>
<keyword evidence="1 3" id="KW-0963">Cytoplasm</keyword>
<name>A0A1B2ETC6_9HYPH</name>
<comment type="similarity">
    <text evidence="3">Belongs to the FdhD family.</text>
</comment>